<name>A0A7T4DJ57_9MICO</name>
<dbReference type="Gene3D" id="1.20.120.450">
    <property type="entry name" value="dinb family like domain"/>
    <property type="match status" value="1"/>
</dbReference>
<protein>
    <submittedName>
        <fullName evidence="2">Maleylpyruvate isomerase N-terminal domain-containing protein</fullName>
    </submittedName>
</protein>
<sequence length="197" mass="21181">MLEPVIAENLDRAEACWVQALRRLGPPEASAHYAAPSGCGGWSNRDLVNHLIGGGLRYAMLLAQDPPAEVEATRDRDHLGEDPLEAFWTHEHRFRRLAAEVDLSVSVSHRIGDLPGTQLVRMRILELALHAADLSAGTGDPWPVDEALAEFMATDLAALIVDLGDTGGYAPPRTDAPAASAADRVLLLSGRPVSRRG</sequence>
<keyword evidence="2" id="KW-0670">Pyruvate</keyword>
<keyword evidence="2" id="KW-0413">Isomerase</keyword>
<proteinExistence type="predicted"/>
<dbReference type="SUPFAM" id="SSF109854">
    <property type="entry name" value="DinB/YfiT-like putative metalloenzymes"/>
    <property type="match status" value="1"/>
</dbReference>
<dbReference type="AlphaFoldDB" id="A0A7T4DJ57"/>
<evidence type="ECO:0000259" key="1">
    <source>
        <dbReference type="Pfam" id="PF11716"/>
    </source>
</evidence>
<feature type="domain" description="Mycothiol-dependent maleylpyruvate isomerase metal-binding" evidence="1">
    <location>
        <begin position="17"/>
        <end position="134"/>
    </location>
</feature>
<dbReference type="GO" id="GO:0016853">
    <property type="term" value="F:isomerase activity"/>
    <property type="evidence" value="ECO:0007669"/>
    <property type="project" value="UniProtKB-KW"/>
</dbReference>
<dbReference type="EMBL" id="CP065989">
    <property type="protein sequence ID" value="QQB13579.1"/>
    <property type="molecule type" value="Genomic_DNA"/>
</dbReference>
<dbReference type="Proteomes" id="UP000595374">
    <property type="component" value="Chromosome"/>
</dbReference>
<organism evidence="2 3">
    <name type="scientific">Brevibacterium casei</name>
    <dbReference type="NCBI Taxonomy" id="33889"/>
    <lineage>
        <taxon>Bacteria</taxon>
        <taxon>Bacillati</taxon>
        <taxon>Actinomycetota</taxon>
        <taxon>Actinomycetes</taxon>
        <taxon>Micrococcales</taxon>
        <taxon>Brevibacteriaceae</taxon>
        <taxon>Brevibacterium</taxon>
    </lineage>
</organism>
<gene>
    <name evidence="2" type="ORF">I6H47_12255</name>
</gene>
<dbReference type="InterPro" id="IPR034660">
    <property type="entry name" value="DinB/YfiT-like"/>
</dbReference>
<evidence type="ECO:0000313" key="2">
    <source>
        <dbReference type="EMBL" id="QQB13579.1"/>
    </source>
</evidence>
<reference evidence="2 3" key="1">
    <citation type="submission" date="2020-12" db="EMBL/GenBank/DDBJ databases">
        <title>FDA dAtabase for Regulatory Grade micrObial Sequences (FDA-ARGOS): Supporting development and validation of Infectious Disease Dx tests.</title>
        <authorList>
            <person name="Sproer C."/>
            <person name="Gronow S."/>
            <person name="Severitt S."/>
            <person name="Schroder I."/>
            <person name="Tallon L."/>
            <person name="Sadzewicz L."/>
            <person name="Zhao X."/>
            <person name="Boylan J."/>
            <person name="Ott S."/>
            <person name="Bowen H."/>
            <person name="Vavikolanu K."/>
            <person name="Mehta A."/>
            <person name="Aluvathingal J."/>
            <person name="Nadendla S."/>
            <person name="Lowell S."/>
            <person name="Myers T."/>
            <person name="Yan Y."/>
            <person name="Sichtig H."/>
        </authorList>
    </citation>
    <scope>NUCLEOTIDE SEQUENCE [LARGE SCALE GENOMIC DNA]</scope>
    <source>
        <strain evidence="2 3">FDAARGOS_990</strain>
    </source>
</reference>
<dbReference type="RefSeq" id="WP_198498763.1">
    <property type="nucleotide sequence ID" value="NZ_CP065989.1"/>
</dbReference>
<accession>A0A7T4DJ57</accession>
<evidence type="ECO:0000313" key="3">
    <source>
        <dbReference type="Proteomes" id="UP000595374"/>
    </source>
</evidence>
<dbReference type="InterPro" id="IPR024344">
    <property type="entry name" value="MDMPI_metal-binding"/>
</dbReference>
<dbReference type="Pfam" id="PF11716">
    <property type="entry name" value="MDMPI_N"/>
    <property type="match status" value="1"/>
</dbReference>
<dbReference type="GO" id="GO:0046872">
    <property type="term" value="F:metal ion binding"/>
    <property type="evidence" value="ECO:0007669"/>
    <property type="project" value="InterPro"/>
</dbReference>